<evidence type="ECO:0008006" key="3">
    <source>
        <dbReference type="Google" id="ProtNLM"/>
    </source>
</evidence>
<sequence>MLAESSHDEVKSLIHATETELADIQCQIRDLTLRRDEKECLLAFLKPLLAPIRKVPAELLLEIFHVIIATARDKWLKQLLVISQVSGHWRQLASPSVSYLATTKTFLDRSAPLPIPISFKTVPSHASPFEDLIYNLSSRWRSLYLYDSDMRRLNDLPMNALEVLESVITLSCMGKQGFTAMIDLPSQRSCFLRPSSNSKFRNSHLNT</sequence>
<comment type="caution">
    <text evidence="1">The sequence shown here is derived from an EMBL/GenBank/DDBJ whole genome shotgun (WGS) entry which is preliminary data.</text>
</comment>
<accession>A0AAD7CBV7</accession>
<evidence type="ECO:0000313" key="1">
    <source>
        <dbReference type="EMBL" id="KAJ7644618.1"/>
    </source>
</evidence>
<organism evidence="1 2">
    <name type="scientific">Roridomyces roridus</name>
    <dbReference type="NCBI Taxonomy" id="1738132"/>
    <lineage>
        <taxon>Eukaryota</taxon>
        <taxon>Fungi</taxon>
        <taxon>Dikarya</taxon>
        <taxon>Basidiomycota</taxon>
        <taxon>Agaricomycotina</taxon>
        <taxon>Agaricomycetes</taxon>
        <taxon>Agaricomycetidae</taxon>
        <taxon>Agaricales</taxon>
        <taxon>Marasmiineae</taxon>
        <taxon>Mycenaceae</taxon>
        <taxon>Roridomyces</taxon>
    </lineage>
</organism>
<dbReference type="Proteomes" id="UP001221142">
    <property type="component" value="Unassembled WGS sequence"/>
</dbReference>
<reference evidence="1" key="1">
    <citation type="submission" date="2023-03" db="EMBL/GenBank/DDBJ databases">
        <title>Massive genome expansion in bonnet fungi (Mycena s.s.) driven by repeated elements and novel gene families across ecological guilds.</title>
        <authorList>
            <consortium name="Lawrence Berkeley National Laboratory"/>
            <person name="Harder C.B."/>
            <person name="Miyauchi S."/>
            <person name="Viragh M."/>
            <person name="Kuo A."/>
            <person name="Thoen E."/>
            <person name="Andreopoulos B."/>
            <person name="Lu D."/>
            <person name="Skrede I."/>
            <person name="Drula E."/>
            <person name="Henrissat B."/>
            <person name="Morin E."/>
            <person name="Kohler A."/>
            <person name="Barry K."/>
            <person name="LaButti K."/>
            <person name="Morin E."/>
            <person name="Salamov A."/>
            <person name="Lipzen A."/>
            <person name="Mereny Z."/>
            <person name="Hegedus B."/>
            <person name="Baldrian P."/>
            <person name="Stursova M."/>
            <person name="Weitz H."/>
            <person name="Taylor A."/>
            <person name="Grigoriev I.V."/>
            <person name="Nagy L.G."/>
            <person name="Martin F."/>
            <person name="Kauserud H."/>
        </authorList>
    </citation>
    <scope>NUCLEOTIDE SEQUENCE</scope>
    <source>
        <strain evidence="1">9284</strain>
    </source>
</reference>
<keyword evidence="2" id="KW-1185">Reference proteome</keyword>
<proteinExistence type="predicted"/>
<dbReference type="EMBL" id="JARKIF010000003">
    <property type="protein sequence ID" value="KAJ7644618.1"/>
    <property type="molecule type" value="Genomic_DNA"/>
</dbReference>
<dbReference type="AlphaFoldDB" id="A0AAD7CBV7"/>
<evidence type="ECO:0000313" key="2">
    <source>
        <dbReference type="Proteomes" id="UP001221142"/>
    </source>
</evidence>
<gene>
    <name evidence="1" type="ORF">FB45DRAFT_1116261</name>
</gene>
<name>A0AAD7CBV7_9AGAR</name>
<protein>
    <recommendedName>
        <fullName evidence="3">F-box domain-containing protein</fullName>
    </recommendedName>
</protein>